<accession>A0A1V9XW19</accession>
<keyword evidence="8" id="KW-1185">Reference proteome</keyword>
<gene>
    <name evidence="7" type="ORF">BIW11_02880</name>
</gene>
<evidence type="ECO:0000256" key="3">
    <source>
        <dbReference type="ARBA" id="ARBA00009488"/>
    </source>
</evidence>
<evidence type="ECO:0000256" key="4">
    <source>
        <dbReference type="ARBA" id="ARBA00022490"/>
    </source>
</evidence>
<comment type="caution">
    <text evidence="7">The sequence shown here is derived from an EMBL/GenBank/DDBJ whole genome shotgun (WGS) entry which is preliminary data.</text>
</comment>
<proteinExistence type="inferred from homology"/>
<evidence type="ECO:0000313" key="7">
    <source>
        <dbReference type="EMBL" id="OQR77641.1"/>
    </source>
</evidence>
<sequence length="122" mass="12933">MTPSCRGICTFSWLYSASTGDDAQARILEPSHKRQASNGSLGSAASSDPETDNDSSSLSDFADGPVPEGSPENGSVEPTASLSNAFRVHLNALHSILQQMADSADYLSSRYQHELEPSNGSR</sequence>
<organism evidence="7 8">
    <name type="scientific">Tropilaelaps mercedesae</name>
    <dbReference type="NCBI Taxonomy" id="418985"/>
    <lineage>
        <taxon>Eukaryota</taxon>
        <taxon>Metazoa</taxon>
        <taxon>Ecdysozoa</taxon>
        <taxon>Arthropoda</taxon>
        <taxon>Chelicerata</taxon>
        <taxon>Arachnida</taxon>
        <taxon>Acari</taxon>
        <taxon>Parasitiformes</taxon>
        <taxon>Mesostigmata</taxon>
        <taxon>Gamasina</taxon>
        <taxon>Dermanyssoidea</taxon>
        <taxon>Laelapidae</taxon>
        <taxon>Tropilaelaps</taxon>
    </lineage>
</organism>
<feature type="region of interest" description="Disordered" evidence="6">
    <location>
        <begin position="26"/>
        <end position="80"/>
    </location>
</feature>
<protein>
    <submittedName>
        <fullName evidence="7">Mid1-interacting protein 1 isoform 1</fullName>
    </submittedName>
</protein>
<dbReference type="Pfam" id="PF07084">
    <property type="entry name" value="Spot_14"/>
    <property type="match status" value="1"/>
</dbReference>
<dbReference type="Gene3D" id="6.10.140.1610">
    <property type="match status" value="1"/>
</dbReference>
<keyword evidence="5" id="KW-0539">Nucleus</keyword>
<evidence type="ECO:0000256" key="2">
    <source>
        <dbReference type="ARBA" id="ARBA00004496"/>
    </source>
</evidence>
<reference evidence="7 8" key="1">
    <citation type="journal article" date="2017" name="Gigascience">
        <title>Draft genome of the honey bee ectoparasitic mite, Tropilaelaps mercedesae, is shaped by the parasitic life history.</title>
        <authorList>
            <person name="Dong X."/>
            <person name="Armstrong S.D."/>
            <person name="Xia D."/>
            <person name="Makepeace B.L."/>
            <person name="Darby A.C."/>
            <person name="Kadowaki T."/>
        </authorList>
    </citation>
    <scope>NUCLEOTIDE SEQUENCE [LARGE SCALE GENOMIC DNA]</scope>
    <source>
        <strain evidence="7">Wuxi-XJTLU</strain>
    </source>
</reference>
<dbReference type="GO" id="GO:0005634">
    <property type="term" value="C:nucleus"/>
    <property type="evidence" value="ECO:0007669"/>
    <property type="project" value="UniProtKB-SubCell"/>
</dbReference>
<dbReference type="OrthoDB" id="5951908at2759"/>
<dbReference type="EMBL" id="MNPL01003288">
    <property type="protein sequence ID" value="OQR77641.1"/>
    <property type="molecule type" value="Genomic_DNA"/>
</dbReference>
<comment type="similarity">
    <text evidence="3">Belongs to the SPOT14 family.</text>
</comment>
<dbReference type="InParanoid" id="A0A1V9XW19"/>
<dbReference type="GO" id="GO:0005737">
    <property type="term" value="C:cytoplasm"/>
    <property type="evidence" value="ECO:0007669"/>
    <property type="project" value="UniProtKB-SubCell"/>
</dbReference>
<dbReference type="InterPro" id="IPR053719">
    <property type="entry name" value="Lipogen_MT_Stabilize_sf"/>
</dbReference>
<dbReference type="AlphaFoldDB" id="A0A1V9XW19"/>
<evidence type="ECO:0000256" key="1">
    <source>
        <dbReference type="ARBA" id="ARBA00004123"/>
    </source>
</evidence>
<feature type="compositionally biased region" description="Low complexity" evidence="6">
    <location>
        <begin position="36"/>
        <end position="47"/>
    </location>
</feature>
<evidence type="ECO:0000256" key="6">
    <source>
        <dbReference type="SAM" id="MobiDB-lite"/>
    </source>
</evidence>
<dbReference type="Proteomes" id="UP000192247">
    <property type="component" value="Unassembled WGS sequence"/>
</dbReference>
<name>A0A1V9XW19_9ACAR</name>
<evidence type="ECO:0000313" key="8">
    <source>
        <dbReference type="Proteomes" id="UP000192247"/>
    </source>
</evidence>
<keyword evidence="4" id="KW-0963">Cytoplasm</keyword>
<evidence type="ECO:0000256" key="5">
    <source>
        <dbReference type="ARBA" id="ARBA00023242"/>
    </source>
</evidence>
<dbReference type="InterPro" id="IPR009786">
    <property type="entry name" value="Spot_14"/>
</dbReference>
<comment type="subcellular location">
    <subcellularLocation>
        <location evidence="2">Cytoplasm</location>
    </subcellularLocation>
    <subcellularLocation>
        <location evidence="1">Nucleus</location>
    </subcellularLocation>
</comment>